<dbReference type="EMBL" id="PYZL01000039">
    <property type="protein sequence ID" value="PTE73241.1"/>
    <property type="molecule type" value="Genomic_DNA"/>
</dbReference>
<dbReference type="InterPro" id="IPR001387">
    <property type="entry name" value="Cro/C1-type_HTH"/>
</dbReference>
<accession>A0A2T4L708</accession>
<evidence type="ECO:0000313" key="3">
    <source>
        <dbReference type="EMBL" id="PTF12572.1"/>
    </source>
</evidence>
<protein>
    <submittedName>
        <fullName evidence="2">XRE family transcriptional regulator</fullName>
    </submittedName>
</protein>
<reference evidence="3" key="3">
    <citation type="submission" date="2018-03" db="EMBL/GenBank/DDBJ databases">
        <authorList>
            <person name="Naushad S."/>
        </authorList>
    </citation>
    <scope>NUCLEOTIDE SEQUENCE</scope>
    <source>
        <strain evidence="3">SNUC 1409</strain>
    </source>
</reference>
<dbReference type="Proteomes" id="UP000242547">
    <property type="component" value="Unassembled WGS sequence"/>
</dbReference>
<dbReference type="RefSeq" id="WP_078369550.1">
    <property type="nucleotide sequence ID" value="NZ_PYZI01000021.1"/>
</dbReference>
<dbReference type="SUPFAM" id="SSF47413">
    <property type="entry name" value="lambda repressor-like DNA-binding domains"/>
    <property type="match status" value="1"/>
</dbReference>
<comment type="caution">
    <text evidence="2">The sequence shown here is derived from an EMBL/GenBank/DDBJ whole genome shotgun (WGS) entry which is preliminary data.</text>
</comment>
<dbReference type="InterPro" id="IPR010982">
    <property type="entry name" value="Lambda_DNA-bd_dom_sf"/>
</dbReference>
<evidence type="ECO:0000313" key="4">
    <source>
        <dbReference type="Proteomes" id="UP000242088"/>
    </source>
</evidence>
<feature type="domain" description="HTH cro/C1-type" evidence="1">
    <location>
        <begin position="33"/>
        <end position="89"/>
    </location>
</feature>
<dbReference type="CDD" id="cd00093">
    <property type="entry name" value="HTH_XRE"/>
    <property type="match status" value="1"/>
</dbReference>
<dbReference type="SMART" id="SM00530">
    <property type="entry name" value="HTH_XRE"/>
    <property type="match status" value="1"/>
</dbReference>
<dbReference type="Pfam" id="PF01381">
    <property type="entry name" value="HTH_3"/>
    <property type="match status" value="1"/>
</dbReference>
<reference evidence="2" key="2">
    <citation type="submission" date="2018-03" db="EMBL/GenBank/DDBJ databases">
        <authorList>
            <person name="Keele B.F."/>
        </authorList>
    </citation>
    <scope>NUCLEOTIDE SEQUENCE</scope>
    <source>
        <strain evidence="2">SNUC 761</strain>
    </source>
</reference>
<name>A0A2T4L708_9STAP</name>
<dbReference type="PROSITE" id="PS50943">
    <property type="entry name" value="HTH_CROC1"/>
    <property type="match status" value="1"/>
</dbReference>
<dbReference type="Proteomes" id="UP000242088">
    <property type="component" value="Unassembled WGS sequence"/>
</dbReference>
<evidence type="ECO:0000313" key="2">
    <source>
        <dbReference type="EMBL" id="PTE73241.1"/>
    </source>
</evidence>
<proteinExistence type="predicted"/>
<organism evidence="2 5">
    <name type="scientific">Staphylococcus devriesei</name>
    <dbReference type="NCBI Taxonomy" id="586733"/>
    <lineage>
        <taxon>Bacteria</taxon>
        <taxon>Bacillati</taxon>
        <taxon>Bacillota</taxon>
        <taxon>Bacilli</taxon>
        <taxon>Bacillales</taxon>
        <taxon>Staphylococcaceae</taxon>
        <taxon>Staphylococcus</taxon>
    </lineage>
</organism>
<sequence>MISNLIKNDIERNPRMKRTYQDQDEALEFAMAVVKLRDELGWSQRKLADALGKPQSTIARIENGDSKPNLDTMEAIARVTNKQLKIAYI</sequence>
<gene>
    <name evidence="2" type="ORF">BUY44_06760</name>
    <name evidence="3" type="ORF">BUY47_11480</name>
</gene>
<evidence type="ECO:0000313" key="5">
    <source>
        <dbReference type="Proteomes" id="UP000242547"/>
    </source>
</evidence>
<keyword evidence="4" id="KW-1185">Reference proteome</keyword>
<dbReference type="EMBL" id="PYZI01000021">
    <property type="protein sequence ID" value="PTF12572.1"/>
    <property type="molecule type" value="Genomic_DNA"/>
</dbReference>
<dbReference type="AlphaFoldDB" id="A0A2T4L708"/>
<evidence type="ECO:0000259" key="1">
    <source>
        <dbReference type="PROSITE" id="PS50943"/>
    </source>
</evidence>
<dbReference type="GO" id="GO:0003677">
    <property type="term" value="F:DNA binding"/>
    <property type="evidence" value="ECO:0007669"/>
    <property type="project" value="InterPro"/>
</dbReference>
<dbReference type="OrthoDB" id="2322940at2"/>
<reference evidence="4 5" key="1">
    <citation type="journal article" date="2016" name="Front. Microbiol.">
        <title>Comprehensive Phylogenetic Analysis of Bovine Non-aureus Staphylococci Species Based on Whole-Genome Sequencing.</title>
        <authorList>
            <person name="Naushad S."/>
            <person name="Barkema H.W."/>
            <person name="Luby C."/>
            <person name="Condas L.A."/>
            <person name="Nobrega D.B."/>
            <person name="Carson D.A."/>
            <person name="De Buck J."/>
        </authorList>
    </citation>
    <scope>NUCLEOTIDE SEQUENCE [LARGE SCALE GENOMIC DNA]</scope>
    <source>
        <strain evidence="3 4">SNUC 1409</strain>
        <strain evidence="2 5">SNUC 761</strain>
    </source>
</reference>
<dbReference type="Gene3D" id="1.10.260.40">
    <property type="entry name" value="lambda repressor-like DNA-binding domains"/>
    <property type="match status" value="1"/>
</dbReference>